<dbReference type="PANTHER" id="PTHR13622">
    <property type="entry name" value="THIAMIN PYROPHOSPHOKINASE"/>
    <property type="match status" value="1"/>
</dbReference>
<evidence type="ECO:0000259" key="1">
    <source>
        <dbReference type="PROSITE" id="PS51462"/>
    </source>
</evidence>
<organism evidence="2">
    <name type="scientific">Notodromas monacha</name>
    <dbReference type="NCBI Taxonomy" id="399045"/>
    <lineage>
        <taxon>Eukaryota</taxon>
        <taxon>Metazoa</taxon>
        <taxon>Ecdysozoa</taxon>
        <taxon>Arthropoda</taxon>
        <taxon>Crustacea</taxon>
        <taxon>Oligostraca</taxon>
        <taxon>Ostracoda</taxon>
        <taxon>Podocopa</taxon>
        <taxon>Podocopida</taxon>
        <taxon>Cypridocopina</taxon>
        <taxon>Cypridoidea</taxon>
        <taxon>Cyprididae</taxon>
        <taxon>Notodromas</taxon>
    </lineage>
</organism>
<dbReference type="GO" id="GO:0044715">
    <property type="term" value="F:8-oxo-dGDP phosphatase activity"/>
    <property type="evidence" value="ECO:0007669"/>
    <property type="project" value="TreeGrafter"/>
</dbReference>
<dbReference type="Pfam" id="PF00293">
    <property type="entry name" value="NUDIX"/>
    <property type="match status" value="1"/>
</dbReference>
<dbReference type="Pfam" id="PF15916">
    <property type="entry name" value="DUF4743"/>
    <property type="match status" value="1"/>
</dbReference>
<dbReference type="Proteomes" id="UP000678499">
    <property type="component" value="Unassembled WGS sequence"/>
</dbReference>
<reference evidence="2" key="1">
    <citation type="submission" date="2020-11" db="EMBL/GenBank/DDBJ databases">
        <authorList>
            <person name="Tran Van P."/>
        </authorList>
    </citation>
    <scope>NUCLEOTIDE SEQUENCE</scope>
</reference>
<dbReference type="Gene3D" id="3.30.750.160">
    <property type="match status" value="1"/>
</dbReference>
<dbReference type="Gene3D" id="3.90.79.10">
    <property type="entry name" value="Nucleoside Triphosphate Pyrophosphohydrolase"/>
    <property type="match status" value="1"/>
</dbReference>
<sequence length="343" mass="39109">MGEESDFWDRSAALSEIMIRGDASRLIRYARQWNAVCHTGMFKNWTPVIVCGQHSGFVTPEMKAVVKNFPELFSVNEHSVELNRKFSTCEERSLAVGKFIETLRKQRKPGDPFYKAFDYWRNEVYDVWGSKHDVPLLQMERSCMWVLQSALGCVGLLGFRHYAVFLNGFVRHPERGLCVWFQKRALSKTTWPGKWDVMAGGGTTSGQKVRESVMREACEEASIKLDWMDARIRFAGCVSFFHQDPRGIFPNVYHVFDVELDPDLSPEPGDGEASEFQLLDTAEALDLVCSGQFKMTSGPVVVDFLIRHGVINPDEEPYYAELVEHLHAPLHIPHGCFQSNGYE</sequence>
<dbReference type="SUPFAM" id="SSF55811">
    <property type="entry name" value="Nudix"/>
    <property type="match status" value="1"/>
</dbReference>
<protein>
    <recommendedName>
        <fullName evidence="1">Nudix hydrolase domain-containing protein</fullName>
    </recommendedName>
</protein>
<proteinExistence type="predicted"/>
<dbReference type="InterPro" id="IPR000086">
    <property type="entry name" value="NUDIX_hydrolase_dom"/>
</dbReference>
<accession>A0A7R9BIN9</accession>
<dbReference type="EMBL" id="OA882423">
    <property type="protein sequence ID" value="CAD7275270.1"/>
    <property type="molecule type" value="Genomic_DNA"/>
</dbReference>
<dbReference type="EMBL" id="CAJPEX010000386">
    <property type="protein sequence ID" value="CAG0915422.1"/>
    <property type="molecule type" value="Genomic_DNA"/>
</dbReference>
<dbReference type="InterPro" id="IPR015797">
    <property type="entry name" value="NUDIX_hydrolase-like_dom_sf"/>
</dbReference>
<evidence type="ECO:0000313" key="3">
    <source>
        <dbReference type="Proteomes" id="UP000678499"/>
    </source>
</evidence>
<dbReference type="FunFam" id="3.90.79.10:FF:000019">
    <property type="entry name" value="Thiamin pyrophosphokinase, putative"/>
    <property type="match status" value="1"/>
</dbReference>
<feature type="domain" description="Nudix hydrolase" evidence="1">
    <location>
        <begin position="159"/>
        <end position="301"/>
    </location>
</feature>
<dbReference type="CDD" id="cd03676">
    <property type="entry name" value="NUDIX_Tnr3_like"/>
    <property type="match status" value="1"/>
</dbReference>
<dbReference type="OrthoDB" id="10261522at2759"/>
<dbReference type="AlphaFoldDB" id="A0A7R9BIN9"/>
<name>A0A7R9BIN9_9CRUS</name>
<evidence type="ECO:0000313" key="2">
    <source>
        <dbReference type="EMBL" id="CAD7275270.1"/>
    </source>
</evidence>
<dbReference type="PANTHER" id="PTHR13622:SF8">
    <property type="entry name" value="THIAMIN PYROPHOSPHOKINASE 1"/>
    <property type="match status" value="1"/>
</dbReference>
<gene>
    <name evidence="2" type="ORF">NMOB1V02_LOCUS3069</name>
</gene>
<keyword evidence="3" id="KW-1185">Reference proteome</keyword>
<dbReference type="PROSITE" id="PS51462">
    <property type="entry name" value="NUDIX"/>
    <property type="match status" value="1"/>
</dbReference>
<dbReference type="InterPro" id="IPR031804">
    <property type="entry name" value="DUF4743"/>
</dbReference>